<evidence type="ECO:0000313" key="1">
    <source>
        <dbReference type="EMBL" id="CAB4164014.1"/>
    </source>
</evidence>
<protein>
    <submittedName>
        <fullName evidence="1">Uncharacterized protein</fullName>
    </submittedName>
</protein>
<evidence type="ECO:0000313" key="4">
    <source>
        <dbReference type="EMBL" id="CAB4221188.1"/>
    </source>
</evidence>
<gene>
    <name evidence="3" type="ORF">UFOVP1146_370</name>
    <name evidence="4" type="ORF">UFOVP1638_195</name>
    <name evidence="1" type="ORF">UFOVP812_283</name>
    <name evidence="2" type="ORF">UFOVP818_282</name>
</gene>
<organism evidence="1">
    <name type="scientific">uncultured Caudovirales phage</name>
    <dbReference type="NCBI Taxonomy" id="2100421"/>
    <lineage>
        <taxon>Viruses</taxon>
        <taxon>Duplodnaviria</taxon>
        <taxon>Heunggongvirae</taxon>
        <taxon>Uroviricota</taxon>
        <taxon>Caudoviricetes</taxon>
        <taxon>Peduoviridae</taxon>
        <taxon>Maltschvirus</taxon>
        <taxon>Maltschvirus maltsch</taxon>
    </lineage>
</organism>
<proteinExistence type="predicted"/>
<dbReference type="EMBL" id="LR796776">
    <property type="protein sequence ID" value="CAB4165746.1"/>
    <property type="molecule type" value="Genomic_DNA"/>
</dbReference>
<evidence type="ECO:0000313" key="2">
    <source>
        <dbReference type="EMBL" id="CAB4165746.1"/>
    </source>
</evidence>
<accession>A0A6J5P8Z8</accession>
<name>A0A6J5P8Z8_9CAUD</name>
<reference evidence="1" key="1">
    <citation type="submission" date="2020-04" db="EMBL/GenBank/DDBJ databases">
        <authorList>
            <person name="Chiriac C."/>
            <person name="Salcher M."/>
            <person name="Ghai R."/>
            <person name="Kavagutti S V."/>
        </authorList>
    </citation>
    <scope>NUCLEOTIDE SEQUENCE</scope>
</reference>
<dbReference type="EMBL" id="LR796758">
    <property type="protein sequence ID" value="CAB4164014.1"/>
    <property type="molecule type" value="Genomic_DNA"/>
</dbReference>
<dbReference type="EMBL" id="LR797099">
    <property type="protein sequence ID" value="CAB4187024.1"/>
    <property type="molecule type" value="Genomic_DNA"/>
</dbReference>
<dbReference type="EMBL" id="LR797502">
    <property type="protein sequence ID" value="CAB4221188.1"/>
    <property type="molecule type" value="Genomic_DNA"/>
</dbReference>
<evidence type="ECO:0000313" key="3">
    <source>
        <dbReference type="EMBL" id="CAB4187024.1"/>
    </source>
</evidence>
<sequence>MIKIDFHAGTHGHFLEYVSNVYIMQTSPNQHNIFRPPTYSAHNLDTQYLHNRQIFCGHFSKPIFNLKIYNHDQIIRINIDLDNDNIMFVALTNFLCKSGDVGFEQQMLSIPEYIRNINVNYRNYWYSKFNEKDTPIHNYYTDFLPITAPIFKFKFESFFSFKDFCIELSALAAFLNQTFFPDQSLYNLWFEFITRNQGWQSYLKCNQLLEDIFANQNADIKCSIVEESWLNYNLSKICRLYNGAMFEQEIYPKNTQQVYNIIQEHLINS</sequence>